<keyword evidence="3" id="KW-1185">Reference proteome</keyword>
<protein>
    <recommendedName>
        <fullName evidence="4">Serine/threonine protein kinase</fullName>
    </recommendedName>
</protein>
<comment type="caution">
    <text evidence="2">The sequence shown here is derived from an EMBL/GenBank/DDBJ whole genome shotgun (WGS) entry which is preliminary data.</text>
</comment>
<evidence type="ECO:0008006" key="4">
    <source>
        <dbReference type="Google" id="ProtNLM"/>
    </source>
</evidence>
<dbReference type="EMBL" id="JADBDZ010000001">
    <property type="protein sequence ID" value="MBE1533542.1"/>
    <property type="molecule type" value="Genomic_DNA"/>
</dbReference>
<reference evidence="2 3" key="1">
    <citation type="submission" date="2020-10" db="EMBL/GenBank/DDBJ databases">
        <title>Sequencing the genomes of 1000 actinobacteria strains.</title>
        <authorList>
            <person name="Klenk H.-P."/>
        </authorList>
    </citation>
    <scope>NUCLEOTIDE SEQUENCE [LARGE SCALE GENOMIC DNA]</scope>
    <source>
        <strain evidence="2 3">DSM 46744</strain>
    </source>
</reference>
<name>A0ABR9JSK1_9ACTN</name>
<evidence type="ECO:0000313" key="2">
    <source>
        <dbReference type="EMBL" id="MBE1533542.1"/>
    </source>
</evidence>
<gene>
    <name evidence="2" type="ORF">H4W34_003375</name>
</gene>
<dbReference type="Proteomes" id="UP000627838">
    <property type="component" value="Unassembled WGS sequence"/>
</dbReference>
<evidence type="ECO:0000256" key="1">
    <source>
        <dbReference type="SAM" id="SignalP"/>
    </source>
</evidence>
<sequence>MQKIKRTAAATIGAAAALTASIGMTGTAHAATPQSVCGSGFTVRASAAIGEGPNARVYLLRNGNTACVVTFKTGSSVGNNVTINAWVEGNPGTLRGDTGRYKYYAGPVKVTDSCVNWGGHYGEYWWKNTPC</sequence>
<accession>A0ABR9JSK1</accession>
<keyword evidence="1" id="KW-0732">Signal</keyword>
<feature type="signal peptide" evidence="1">
    <location>
        <begin position="1"/>
        <end position="30"/>
    </location>
</feature>
<proteinExistence type="predicted"/>
<organism evidence="2 3">
    <name type="scientific">Actinomadura algeriensis</name>
    <dbReference type="NCBI Taxonomy" id="1679523"/>
    <lineage>
        <taxon>Bacteria</taxon>
        <taxon>Bacillati</taxon>
        <taxon>Actinomycetota</taxon>
        <taxon>Actinomycetes</taxon>
        <taxon>Streptosporangiales</taxon>
        <taxon>Thermomonosporaceae</taxon>
        <taxon>Actinomadura</taxon>
    </lineage>
</organism>
<feature type="chain" id="PRO_5046266861" description="Serine/threonine protein kinase" evidence="1">
    <location>
        <begin position="31"/>
        <end position="131"/>
    </location>
</feature>
<evidence type="ECO:0000313" key="3">
    <source>
        <dbReference type="Proteomes" id="UP000627838"/>
    </source>
</evidence>
<dbReference type="RefSeq" id="WP_192760077.1">
    <property type="nucleotide sequence ID" value="NZ_JADBDZ010000001.1"/>
</dbReference>